<dbReference type="SUPFAM" id="SSF55874">
    <property type="entry name" value="ATPase domain of HSP90 chaperone/DNA topoisomerase II/histidine kinase"/>
    <property type="match status" value="1"/>
</dbReference>
<name>A0A1G7XG30_9SPHI</name>
<dbReference type="InterPro" id="IPR056471">
    <property type="entry name" value="HD-CE"/>
</dbReference>
<keyword evidence="6" id="KW-0808">Transferase</keyword>
<evidence type="ECO:0000256" key="4">
    <source>
        <dbReference type="ARBA" id="ARBA00023186"/>
    </source>
</evidence>
<dbReference type="STRING" id="405671.SAMN05421827_111204"/>
<evidence type="ECO:0000313" key="6">
    <source>
        <dbReference type="EMBL" id="SDG83198.1"/>
    </source>
</evidence>
<dbReference type="EMBL" id="FNCH01000011">
    <property type="protein sequence ID" value="SDG83198.1"/>
    <property type="molecule type" value="Genomic_DNA"/>
</dbReference>
<dbReference type="GO" id="GO:0140662">
    <property type="term" value="F:ATP-dependent protein folding chaperone"/>
    <property type="evidence" value="ECO:0007669"/>
    <property type="project" value="InterPro"/>
</dbReference>
<dbReference type="PRINTS" id="PR00775">
    <property type="entry name" value="HEATSHOCK90"/>
</dbReference>
<evidence type="ECO:0000256" key="3">
    <source>
        <dbReference type="ARBA" id="ARBA00022840"/>
    </source>
</evidence>
<dbReference type="Pfam" id="PF13589">
    <property type="entry name" value="HATPase_c_3"/>
    <property type="match status" value="1"/>
</dbReference>
<dbReference type="InterPro" id="IPR036890">
    <property type="entry name" value="HATPase_C_sf"/>
</dbReference>
<dbReference type="PANTHER" id="PTHR11528">
    <property type="entry name" value="HEAT SHOCK PROTEIN 90 FAMILY MEMBER"/>
    <property type="match status" value="1"/>
</dbReference>
<dbReference type="GO" id="GO:0051082">
    <property type="term" value="F:unfolded protein binding"/>
    <property type="evidence" value="ECO:0007669"/>
    <property type="project" value="InterPro"/>
</dbReference>
<sequence length="1021" mass="117773">MEISQKATSFAELEAKKALNLKPFLSINLENIKSKVDSILGHIGKTEIFNEYTKHDISHIDTMLMSLDWIIPEETKKRLTCAEWLMIVLSVYFHDLGMLVTKDEYEERGKNESFLSYKTKVVTGGYTENFKLKVQGLGKGAESFMYQEYVRQHHAERIKNWVTEKKTLNLGGSKIVVEELKAMLGEIDNVFKKDLGMICESHHLDDLEDINKYKINQFYGSHPQEKANLQYCAVILRTADLLHITSDRTPSIEYRLINPNDPISQIEWAKQMAVRNVSPKAKFDKEGVVDKNQQPDTVEVSAYFDNATNATSFFGLIDYLAYARKELERSHKWVTESSKKHAIDYEFPWKNIDDSRIETEGFERKLFTFELDQQRILNLLVGHTLYNDPTVVIRELVQNSVDAIKLLAYTKDKLSTEGKIIIEWIENDRKLIFRDNGIGMTQEIIEKHLLKVGSSRYQDENFKKEHPGFSAISRFGIGLLTCFLIADDLDITTVSEFEEKAKKISIRKVDGKYLMQHIDKDDITEISDHGTQIVLNVRQDVDLDDLEESLQKWILYPDCKVEFVVKDKRTAIGFTSPKDAVVYQLKRMGLDVGKGMVKVGEYNRNGINLAFALRYSQYLDQWTFIRGTVENENHSIGTAVEGIRVEFNSPGFISGGPVAAVNCTGENAPKTNVARSHFEMNSYYTDYLQTVYDIYGEHISEEINRMIDSEMPLTKAISEGYYIMSALTSSRSGSKTSPIDEKLLVKALLKVPAIAVEEGGKREKETGQRIIDMEEIWTIESPQLRKAESFLEEIPGAVSTAELFKFITKKSLNYENIVFCNFRYSYILHQEIFSRRSLAKIKIDIQEKRVDFKWIKKEPGLWIERTIEREPHRSTITTIPYMLQMKDIEIVGIPTSTELIISQGFRVVLKEGVLHDVINTLYLKEKNLMNSKEEGLFPIVINRLFTLIESAAQSQYKIENIESRLKRHLREEYSSLDDLQEFFYECVDKDKLISIMTSLAENTINFYRMDRSRISTDYDFS</sequence>
<evidence type="ECO:0000256" key="2">
    <source>
        <dbReference type="ARBA" id="ARBA00022741"/>
    </source>
</evidence>
<dbReference type="Proteomes" id="UP000199643">
    <property type="component" value="Unassembled WGS sequence"/>
</dbReference>
<dbReference type="OrthoDB" id="9802640at2"/>
<dbReference type="GO" id="GO:0016887">
    <property type="term" value="F:ATP hydrolysis activity"/>
    <property type="evidence" value="ECO:0007669"/>
    <property type="project" value="InterPro"/>
</dbReference>
<dbReference type="InterPro" id="IPR001404">
    <property type="entry name" value="Hsp90_fam"/>
</dbReference>
<evidence type="ECO:0000259" key="5">
    <source>
        <dbReference type="Pfam" id="PF24391"/>
    </source>
</evidence>
<gene>
    <name evidence="6" type="ORF">SAMN05421827_111204</name>
</gene>
<keyword evidence="6" id="KW-0418">Kinase</keyword>
<evidence type="ECO:0000313" key="7">
    <source>
        <dbReference type="Proteomes" id="UP000199643"/>
    </source>
</evidence>
<dbReference type="RefSeq" id="WP_090501330.1">
    <property type="nucleotide sequence ID" value="NZ_FNCH01000011.1"/>
</dbReference>
<accession>A0A1G7XG30</accession>
<protein>
    <submittedName>
        <fullName evidence="6">Histidine kinase-, DNA gyrase B-, and HSP90-like ATPase</fullName>
    </submittedName>
</protein>
<dbReference type="InterPro" id="IPR020575">
    <property type="entry name" value="Hsp90_N"/>
</dbReference>
<reference evidence="7" key="1">
    <citation type="submission" date="2016-10" db="EMBL/GenBank/DDBJ databases">
        <authorList>
            <person name="Varghese N."/>
            <person name="Submissions S."/>
        </authorList>
    </citation>
    <scope>NUCLEOTIDE SEQUENCE [LARGE SCALE GENOMIC DNA]</scope>
    <source>
        <strain evidence="7">DSM 17933</strain>
    </source>
</reference>
<proteinExistence type="inferred from homology"/>
<comment type="similarity">
    <text evidence="1">Belongs to the heat shock protein 90 family.</text>
</comment>
<organism evidence="6 7">
    <name type="scientific">Pedobacter terrae</name>
    <dbReference type="NCBI Taxonomy" id="405671"/>
    <lineage>
        <taxon>Bacteria</taxon>
        <taxon>Pseudomonadati</taxon>
        <taxon>Bacteroidota</taxon>
        <taxon>Sphingobacteriia</taxon>
        <taxon>Sphingobacteriales</taxon>
        <taxon>Sphingobacteriaceae</taxon>
        <taxon>Pedobacter</taxon>
    </lineage>
</organism>
<dbReference type="AlphaFoldDB" id="A0A1G7XG30"/>
<feature type="domain" description="HD-CE" evidence="5">
    <location>
        <begin position="49"/>
        <end position="328"/>
    </location>
</feature>
<evidence type="ECO:0000256" key="1">
    <source>
        <dbReference type="ARBA" id="ARBA00008239"/>
    </source>
</evidence>
<keyword evidence="2" id="KW-0547">Nucleotide-binding</keyword>
<keyword evidence="3" id="KW-0067">ATP-binding</keyword>
<keyword evidence="4" id="KW-0143">Chaperone</keyword>
<dbReference type="Pfam" id="PF24391">
    <property type="entry name" value="HD-CE"/>
    <property type="match status" value="1"/>
</dbReference>
<keyword evidence="7" id="KW-1185">Reference proteome</keyword>
<dbReference type="GO" id="GO:0016301">
    <property type="term" value="F:kinase activity"/>
    <property type="evidence" value="ECO:0007669"/>
    <property type="project" value="UniProtKB-KW"/>
</dbReference>
<dbReference type="GO" id="GO:0005524">
    <property type="term" value="F:ATP binding"/>
    <property type="evidence" value="ECO:0007669"/>
    <property type="project" value="UniProtKB-KW"/>
</dbReference>
<dbReference type="Gene3D" id="3.30.565.10">
    <property type="entry name" value="Histidine kinase-like ATPase, C-terminal domain"/>
    <property type="match status" value="1"/>
</dbReference>